<name>A0AAD4PSM7_9EURO</name>
<gene>
    <name evidence="3" type="ORF">BGW36DRAFT_307914</name>
</gene>
<evidence type="ECO:0000313" key="4">
    <source>
        <dbReference type="Proteomes" id="UP001201262"/>
    </source>
</evidence>
<sequence>MAQNYPYPEYKNKVVDCTVVPDLTKISGKSVVITGGAGGMGEEATRAFANAGAFVTFGDLNEEAGKHLEAELYPNARFVRCNVVDFESQKAMFKAAMEHSPSKTVDVAIANAGISKSDPVYKGELINGEPQAPDLATLDVNTTGVLYTCHLARFYFMKHELITGRDRCLIVLSSTAGYADVPGRLIYMMSKFAARAVMRCLRRSTAYDGIRVCTLAPWFVETKLVTPEVMQVIKSKGVKFANAADAAAAMIRIVSDTTINGRCFTIVNREEAVLGYYDMDVDDFPEASRAAKQQSEFLAVSHGA</sequence>
<dbReference type="Proteomes" id="UP001201262">
    <property type="component" value="Unassembled WGS sequence"/>
</dbReference>
<evidence type="ECO:0000313" key="3">
    <source>
        <dbReference type="EMBL" id="KAH8689338.1"/>
    </source>
</evidence>
<comment type="caution">
    <text evidence="3">The sequence shown here is derived from an EMBL/GenBank/DDBJ whole genome shotgun (WGS) entry which is preliminary data.</text>
</comment>
<keyword evidence="4" id="KW-1185">Reference proteome</keyword>
<evidence type="ECO:0000256" key="2">
    <source>
        <dbReference type="ARBA" id="ARBA00023002"/>
    </source>
</evidence>
<dbReference type="PRINTS" id="PR00081">
    <property type="entry name" value="GDHRDH"/>
</dbReference>
<dbReference type="Gene3D" id="3.40.50.720">
    <property type="entry name" value="NAD(P)-binding Rossmann-like Domain"/>
    <property type="match status" value="1"/>
</dbReference>
<dbReference type="AlphaFoldDB" id="A0AAD4PSM7"/>
<reference evidence="3" key="1">
    <citation type="submission" date="2021-12" db="EMBL/GenBank/DDBJ databases">
        <title>Convergent genome expansion in fungi linked to evolution of root-endophyte symbiosis.</title>
        <authorList>
            <consortium name="DOE Joint Genome Institute"/>
            <person name="Ke Y.-H."/>
            <person name="Bonito G."/>
            <person name="Liao H.-L."/>
            <person name="Looney B."/>
            <person name="Rojas-Flechas A."/>
            <person name="Nash J."/>
            <person name="Hameed K."/>
            <person name="Schadt C."/>
            <person name="Martin F."/>
            <person name="Crous P.W."/>
            <person name="Miettinen O."/>
            <person name="Magnuson J.K."/>
            <person name="Labbe J."/>
            <person name="Jacobson D."/>
            <person name="Doktycz M.J."/>
            <person name="Veneault-Fourrey C."/>
            <person name="Kuo A."/>
            <person name="Mondo S."/>
            <person name="Calhoun S."/>
            <person name="Riley R."/>
            <person name="Ohm R."/>
            <person name="LaButti K."/>
            <person name="Andreopoulos B."/>
            <person name="Pangilinan J."/>
            <person name="Nolan M."/>
            <person name="Tritt A."/>
            <person name="Clum A."/>
            <person name="Lipzen A."/>
            <person name="Daum C."/>
            <person name="Barry K."/>
            <person name="Grigoriev I.V."/>
            <person name="Vilgalys R."/>
        </authorList>
    </citation>
    <scope>NUCLEOTIDE SEQUENCE</scope>
    <source>
        <strain evidence="3">PMI_201</strain>
    </source>
</reference>
<organism evidence="3 4">
    <name type="scientific">Talaromyces proteolyticus</name>
    <dbReference type="NCBI Taxonomy" id="1131652"/>
    <lineage>
        <taxon>Eukaryota</taxon>
        <taxon>Fungi</taxon>
        <taxon>Dikarya</taxon>
        <taxon>Ascomycota</taxon>
        <taxon>Pezizomycotina</taxon>
        <taxon>Eurotiomycetes</taxon>
        <taxon>Eurotiomycetidae</taxon>
        <taxon>Eurotiales</taxon>
        <taxon>Trichocomaceae</taxon>
        <taxon>Talaromyces</taxon>
        <taxon>Talaromyces sect. Bacilispori</taxon>
    </lineage>
</organism>
<dbReference type="GeneID" id="70242572"/>
<evidence type="ECO:0000256" key="1">
    <source>
        <dbReference type="ARBA" id="ARBA00006484"/>
    </source>
</evidence>
<dbReference type="PANTHER" id="PTHR44229">
    <property type="entry name" value="15-HYDROXYPROSTAGLANDIN DEHYDROGENASE [NAD(+)]"/>
    <property type="match status" value="1"/>
</dbReference>
<keyword evidence="2" id="KW-0560">Oxidoreductase</keyword>
<dbReference type="GO" id="GO:0005737">
    <property type="term" value="C:cytoplasm"/>
    <property type="evidence" value="ECO:0007669"/>
    <property type="project" value="TreeGrafter"/>
</dbReference>
<accession>A0AAD4PSM7</accession>
<dbReference type="SUPFAM" id="SSF51735">
    <property type="entry name" value="NAD(P)-binding Rossmann-fold domains"/>
    <property type="match status" value="1"/>
</dbReference>
<dbReference type="PANTHER" id="PTHR44229:SF4">
    <property type="entry name" value="15-HYDROXYPROSTAGLANDIN DEHYDROGENASE [NAD(+)]"/>
    <property type="match status" value="1"/>
</dbReference>
<dbReference type="InterPro" id="IPR036291">
    <property type="entry name" value="NAD(P)-bd_dom_sf"/>
</dbReference>
<dbReference type="InterPro" id="IPR002347">
    <property type="entry name" value="SDR_fam"/>
</dbReference>
<dbReference type="RefSeq" id="XP_046065692.1">
    <property type="nucleotide sequence ID" value="XM_046212285.1"/>
</dbReference>
<dbReference type="EMBL" id="JAJTJA010000015">
    <property type="protein sequence ID" value="KAH8689338.1"/>
    <property type="molecule type" value="Genomic_DNA"/>
</dbReference>
<dbReference type="Pfam" id="PF00106">
    <property type="entry name" value="adh_short"/>
    <property type="match status" value="1"/>
</dbReference>
<dbReference type="GO" id="GO:0016616">
    <property type="term" value="F:oxidoreductase activity, acting on the CH-OH group of donors, NAD or NADP as acceptor"/>
    <property type="evidence" value="ECO:0007669"/>
    <property type="project" value="TreeGrafter"/>
</dbReference>
<proteinExistence type="inferred from homology"/>
<comment type="similarity">
    <text evidence="1">Belongs to the short-chain dehydrogenases/reductases (SDR) family.</text>
</comment>
<protein>
    <submittedName>
        <fullName evidence="3">Uncharacterized protein</fullName>
    </submittedName>
</protein>